<evidence type="ECO:0000313" key="6">
    <source>
        <dbReference type="Proteomes" id="UP000244913"/>
    </source>
</evidence>
<protein>
    <recommendedName>
        <fullName evidence="4">Tyr recombinase domain-containing protein</fullName>
    </recommendedName>
</protein>
<dbReference type="InterPro" id="IPR002104">
    <property type="entry name" value="Integrase_catalytic"/>
</dbReference>
<evidence type="ECO:0000256" key="2">
    <source>
        <dbReference type="ARBA" id="ARBA00023172"/>
    </source>
</evidence>
<keyword evidence="1" id="KW-0229">DNA integration</keyword>
<dbReference type="SUPFAM" id="SSF56349">
    <property type="entry name" value="DNA breaking-rejoining enzymes"/>
    <property type="match status" value="1"/>
</dbReference>
<feature type="region of interest" description="Disordered" evidence="3">
    <location>
        <begin position="77"/>
        <end position="113"/>
    </location>
</feature>
<dbReference type="EMBL" id="QDKP01000049">
    <property type="protein sequence ID" value="PVM77535.1"/>
    <property type="molecule type" value="Genomic_DNA"/>
</dbReference>
<keyword evidence="6" id="KW-1185">Reference proteome</keyword>
<dbReference type="AlphaFoldDB" id="A0A2T9J7M5"/>
<dbReference type="RefSeq" id="WP_116568743.1">
    <property type="nucleotide sequence ID" value="NZ_QDKP01000049.1"/>
</dbReference>
<organism evidence="5 6">
    <name type="scientific">Caulobacter radicis</name>
    <dbReference type="NCBI Taxonomy" id="2172650"/>
    <lineage>
        <taxon>Bacteria</taxon>
        <taxon>Pseudomonadati</taxon>
        <taxon>Pseudomonadota</taxon>
        <taxon>Alphaproteobacteria</taxon>
        <taxon>Caulobacterales</taxon>
        <taxon>Caulobacteraceae</taxon>
        <taxon>Caulobacter</taxon>
    </lineage>
</organism>
<evidence type="ECO:0000256" key="1">
    <source>
        <dbReference type="ARBA" id="ARBA00022908"/>
    </source>
</evidence>
<evidence type="ECO:0000259" key="4">
    <source>
        <dbReference type="PROSITE" id="PS51898"/>
    </source>
</evidence>
<feature type="domain" description="Tyr recombinase" evidence="4">
    <location>
        <begin position="230"/>
        <end position="443"/>
    </location>
</feature>
<gene>
    <name evidence="5" type="ORF">DDF65_16560</name>
</gene>
<dbReference type="InterPro" id="IPR013762">
    <property type="entry name" value="Integrase-like_cat_sf"/>
</dbReference>
<proteinExistence type="predicted"/>
<sequence length="450" mass="50666">MPRPAKGPRLYLLSGRIDPSTGQRIPDVYVIRDRQTQIGTGCGPGQLAQAEACLSQYLTEKLSGGMVVRLPFPGGDRLQQPGLGGPGSNPLCAPAAPTPATPDTGAGADADAKRDPRQILVAEVLALYSSERAASSGLDPSTFDGFVAHLLDWWEARTLDEVRRSTCQAYVAFRQSQPKRRYKDGRAAPRISDQTARRELEELNAAIAHWDGEHKLALRPKVWLPEKKHSPRDALTRDQVARLLKAAMGWRRKPDGRWERLGPSARANRAHLRRFILIGLYTGTRHNVMRVLLWEEAMDQAWVDLDKGMIYRRGRGERETNKRRPVVRLPRRLLAHLRRWRALDQGRELQLRQENENLRLNSVLHHGGRPLAGKIRTGFEGCVRDAGLDVEITPHWMRHTAATWLMEGGADMWMAAGYLGMSVTTLEKHYGHHRPTYQAQAARAIARRRP</sequence>
<dbReference type="InterPro" id="IPR050090">
    <property type="entry name" value="Tyrosine_recombinase_XerCD"/>
</dbReference>
<evidence type="ECO:0000256" key="3">
    <source>
        <dbReference type="SAM" id="MobiDB-lite"/>
    </source>
</evidence>
<dbReference type="GO" id="GO:0015074">
    <property type="term" value="P:DNA integration"/>
    <property type="evidence" value="ECO:0007669"/>
    <property type="project" value="UniProtKB-KW"/>
</dbReference>
<dbReference type="PROSITE" id="PS51898">
    <property type="entry name" value="TYR_RECOMBINASE"/>
    <property type="match status" value="1"/>
</dbReference>
<dbReference type="Pfam" id="PF00589">
    <property type="entry name" value="Phage_integrase"/>
    <property type="match status" value="1"/>
</dbReference>
<reference evidence="5 6" key="1">
    <citation type="submission" date="2018-04" db="EMBL/GenBank/DDBJ databases">
        <title>The genome sequence of Caulobacter sp. 736.</title>
        <authorList>
            <person name="Gao J."/>
            <person name="Sun J."/>
        </authorList>
    </citation>
    <scope>NUCLEOTIDE SEQUENCE [LARGE SCALE GENOMIC DNA]</scope>
    <source>
        <strain evidence="5 6">736</strain>
    </source>
</reference>
<dbReference type="PANTHER" id="PTHR30349">
    <property type="entry name" value="PHAGE INTEGRASE-RELATED"/>
    <property type="match status" value="1"/>
</dbReference>
<comment type="caution">
    <text evidence="5">The sequence shown here is derived from an EMBL/GenBank/DDBJ whole genome shotgun (WGS) entry which is preliminary data.</text>
</comment>
<keyword evidence="2" id="KW-0233">DNA recombination</keyword>
<evidence type="ECO:0000313" key="5">
    <source>
        <dbReference type="EMBL" id="PVM77535.1"/>
    </source>
</evidence>
<dbReference type="InterPro" id="IPR011010">
    <property type="entry name" value="DNA_brk_join_enz"/>
</dbReference>
<dbReference type="Gene3D" id="1.10.443.10">
    <property type="entry name" value="Intergrase catalytic core"/>
    <property type="match status" value="1"/>
</dbReference>
<dbReference type="GO" id="GO:0003677">
    <property type="term" value="F:DNA binding"/>
    <property type="evidence" value="ECO:0007669"/>
    <property type="project" value="InterPro"/>
</dbReference>
<dbReference type="Proteomes" id="UP000244913">
    <property type="component" value="Unassembled WGS sequence"/>
</dbReference>
<dbReference type="PANTHER" id="PTHR30349:SF88">
    <property type="entry name" value="BLL1584 PROTEIN"/>
    <property type="match status" value="1"/>
</dbReference>
<accession>A0A2T9J7M5</accession>
<dbReference type="GO" id="GO:0006310">
    <property type="term" value="P:DNA recombination"/>
    <property type="evidence" value="ECO:0007669"/>
    <property type="project" value="UniProtKB-KW"/>
</dbReference>
<name>A0A2T9J7M5_9CAUL</name>